<dbReference type="InterPro" id="IPR013780">
    <property type="entry name" value="Glyco_hydro_b"/>
</dbReference>
<evidence type="ECO:0000313" key="2">
    <source>
        <dbReference type="EMBL" id="OGF62960.1"/>
    </source>
</evidence>
<evidence type="ECO:0000259" key="1">
    <source>
        <dbReference type="Pfam" id="PF12891"/>
    </source>
</evidence>
<dbReference type="STRING" id="1817863.A2Y62_04820"/>
<dbReference type="InterPro" id="IPR024745">
    <property type="entry name" value="GH44_cat"/>
</dbReference>
<evidence type="ECO:0000313" key="3">
    <source>
        <dbReference type="Proteomes" id="UP000178943"/>
    </source>
</evidence>
<name>A0A1F5VI14_9BACT</name>
<gene>
    <name evidence="2" type="ORF">A2Y62_04820</name>
</gene>
<dbReference type="Proteomes" id="UP000178943">
    <property type="component" value="Unassembled WGS sequence"/>
</dbReference>
<dbReference type="Gene3D" id="3.20.20.80">
    <property type="entry name" value="Glycosidases"/>
    <property type="match status" value="1"/>
</dbReference>
<dbReference type="Gene3D" id="2.60.40.1180">
    <property type="entry name" value="Golgi alpha-mannosidase II"/>
    <property type="match status" value="1"/>
</dbReference>
<dbReference type="InterPro" id="IPR013783">
    <property type="entry name" value="Ig-like_fold"/>
</dbReference>
<protein>
    <recommendedName>
        <fullName evidence="1">Glycoside hydrolase family 44 catalytic domain-containing protein</fullName>
    </recommendedName>
</protein>
<dbReference type="Gene3D" id="2.60.40.10">
    <property type="entry name" value="Immunoglobulins"/>
    <property type="match status" value="1"/>
</dbReference>
<feature type="non-terminal residue" evidence="2">
    <location>
        <position position="1"/>
    </location>
</feature>
<comment type="caution">
    <text evidence="2">The sequence shown here is derived from an EMBL/GenBank/DDBJ whole genome shotgun (WGS) entry which is preliminary data.</text>
</comment>
<dbReference type="SUPFAM" id="SSF51445">
    <property type="entry name" value="(Trans)glycosidases"/>
    <property type="match status" value="1"/>
</dbReference>
<organism evidence="2 3">
    <name type="scientific">Candidatus Fischerbacteria bacterium RBG_13_37_8</name>
    <dbReference type="NCBI Taxonomy" id="1817863"/>
    <lineage>
        <taxon>Bacteria</taxon>
        <taxon>Candidatus Fischeribacteriota</taxon>
    </lineage>
</organism>
<reference evidence="2 3" key="1">
    <citation type="journal article" date="2016" name="Nat. Commun.">
        <title>Thousands of microbial genomes shed light on interconnected biogeochemical processes in an aquifer system.</title>
        <authorList>
            <person name="Anantharaman K."/>
            <person name="Brown C.T."/>
            <person name="Hug L.A."/>
            <person name="Sharon I."/>
            <person name="Castelle C.J."/>
            <person name="Probst A.J."/>
            <person name="Thomas B.C."/>
            <person name="Singh A."/>
            <person name="Wilkins M.J."/>
            <person name="Karaoz U."/>
            <person name="Brodie E.L."/>
            <person name="Williams K.H."/>
            <person name="Hubbard S.S."/>
            <person name="Banfield J.F."/>
        </authorList>
    </citation>
    <scope>NUCLEOTIDE SEQUENCE [LARGE SCALE GENOMIC DNA]</scope>
</reference>
<accession>A0A1F5VI14</accession>
<dbReference type="EMBL" id="MFGW01000171">
    <property type="protein sequence ID" value="OGF62960.1"/>
    <property type="molecule type" value="Genomic_DNA"/>
</dbReference>
<sequence>GNSTTRYSWQVDVSNRASDWFYLNIANETDEDQLPDNSTADRFIDDSLEAGSEPVITMPIIGWTPFDRITRWGFSVALYGEQEWTECTYTGWPPWCRPDAGNGFHTDGTPVTGNNPFDTSITITPSFVTDWMAHIASRVGTAGSGGVRFFALDNEPMLWNSTHRDVHPVEVNYAEIWQRTLDYAFAIKTQDPAALVFGPVVWGWCAYFYSAADGCVPGLDYNTYGPFLEWYLQQVKDYETAYGVRLVDYLDIHYYPQANNVALSDDESPGTAAVRLRSVKSLFDPTYSDESWVGQPVQLIPRMKNIIAQKAPDTKLAITEYNWGNDNGLPSALAQAEVLAIFAREGIDLATRWTVPEVGSRVEDAFKIHLNYDGTGGRIEGDSVQAVSSNINDVAIYSFHGTDAKLYVLLFNKSLTDQEADVQVTGGITGSIHLWGFDAESQLTYKGTATASPSGFSLTMPSYSVRLAVTTLNCTLPSQATNLHLQKSDSSLLLTWTNVSEATDYVIYEDASPSGSFPTQTGSATNGSTGILIPAPTGSRFYLVAARNACGESSKK</sequence>
<dbReference type="InterPro" id="IPR017853">
    <property type="entry name" value="GH"/>
</dbReference>
<feature type="domain" description="Glycoside hydrolase family 44 catalytic" evidence="1">
    <location>
        <begin position="14"/>
        <end position="258"/>
    </location>
</feature>
<dbReference type="Pfam" id="PF12891">
    <property type="entry name" value="Glyco_hydro_44"/>
    <property type="match status" value="1"/>
</dbReference>
<proteinExistence type="predicted"/>
<dbReference type="AlphaFoldDB" id="A0A1F5VI14"/>